<accession>A0A8H6I0K3</accession>
<sequence length="372" mass="42910">MCTTVFLPPPGEDRSHSVKTYHKSLQDFVESPERCGELYLHHDERQTLDKERFRRVIKEKGPHTSVIESDREFFVSHFLHRLPDGVARFLVNDNLLCDARWWIDRFLDATDKQDNELGGGLFIAISRGRARTGTLNFAVIWQDSEHPEALAFAWRQFLSSFYCDSSAILPFVSSSHSPSQSIRDTVDFRVRVQAASGAYCDPKSMTEPLYTTYVYKVEHGREIAAIQRRDWHCKADGAGGLRVEGGLAPRGDRRPGVNTIRRYVRRAAACNGDYVCRRSRYFAIGPLDSPYRLEGMYLLMAPFLRSIGVHWDQETSERRRLDNGLRARRWRQGEIFSDLLRQRLGALNPYQPRRYIEIDIAASAPDCQFCRQ</sequence>
<keyword evidence="2" id="KW-1185">Reference proteome</keyword>
<reference evidence="1 2" key="1">
    <citation type="submission" date="2020-07" db="EMBL/GenBank/DDBJ databases">
        <title>Comparative genomics of pyrophilous fungi reveals a link between fire events and developmental genes.</title>
        <authorList>
            <consortium name="DOE Joint Genome Institute"/>
            <person name="Steindorff A.S."/>
            <person name="Carver A."/>
            <person name="Calhoun S."/>
            <person name="Stillman K."/>
            <person name="Liu H."/>
            <person name="Lipzen A."/>
            <person name="Pangilinan J."/>
            <person name="Labutti K."/>
            <person name="Bruns T.D."/>
            <person name="Grigoriev I.V."/>
        </authorList>
    </citation>
    <scope>NUCLEOTIDE SEQUENCE [LARGE SCALE GENOMIC DNA]</scope>
    <source>
        <strain evidence="1 2">CBS 144469</strain>
    </source>
</reference>
<dbReference type="Proteomes" id="UP000521943">
    <property type="component" value="Unassembled WGS sequence"/>
</dbReference>
<proteinExistence type="predicted"/>
<gene>
    <name evidence="1" type="ORF">DFP72DRAFT_1116669</name>
</gene>
<evidence type="ECO:0000313" key="1">
    <source>
        <dbReference type="EMBL" id="KAF6756431.1"/>
    </source>
</evidence>
<organism evidence="1 2">
    <name type="scientific">Ephemerocybe angulata</name>
    <dbReference type="NCBI Taxonomy" id="980116"/>
    <lineage>
        <taxon>Eukaryota</taxon>
        <taxon>Fungi</taxon>
        <taxon>Dikarya</taxon>
        <taxon>Basidiomycota</taxon>
        <taxon>Agaricomycotina</taxon>
        <taxon>Agaricomycetes</taxon>
        <taxon>Agaricomycetidae</taxon>
        <taxon>Agaricales</taxon>
        <taxon>Agaricineae</taxon>
        <taxon>Psathyrellaceae</taxon>
        <taxon>Ephemerocybe</taxon>
    </lineage>
</organism>
<dbReference type="AlphaFoldDB" id="A0A8H6I0K3"/>
<name>A0A8H6I0K3_9AGAR</name>
<protein>
    <submittedName>
        <fullName evidence="1">Uncharacterized protein</fullName>
    </submittedName>
</protein>
<comment type="caution">
    <text evidence="1">The sequence shown here is derived from an EMBL/GenBank/DDBJ whole genome shotgun (WGS) entry which is preliminary data.</text>
</comment>
<evidence type="ECO:0000313" key="2">
    <source>
        <dbReference type="Proteomes" id="UP000521943"/>
    </source>
</evidence>
<dbReference type="EMBL" id="JACGCI010000026">
    <property type="protein sequence ID" value="KAF6756431.1"/>
    <property type="molecule type" value="Genomic_DNA"/>
</dbReference>